<evidence type="ECO:0000256" key="7">
    <source>
        <dbReference type="ARBA" id="ARBA00022843"/>
    </source>
</evidence>
<evidence type="ECO:0000256" key="1">
    <source>
        <dbReference type="ARBA" id="ARBA00004300"/>
    </source>
</evidence>
<comment type="subcellular location">
    <subcellularLocation>
        <location evidence="1">Cytoplasm</location>
        <location evidence="1">Cytoskeleton</location>
        <location evidence="1">Microtubule organizing center</location>
        <location evidence="1">Centrosome</location>
    </subcellularLocation>
    <subcellularLocation>
        <location evidence="2">Cytoplasm</location>
        <location evidence="2">Cytoskeleton</location>
        <location evidence="2">Stress fiber</location>
    </subcellularLocation>
    <subcellularLocation>
        <location evidence="3">Cytoplasm</location>
        <location evidence="3">Myofibril</location>
    </subcellularLocation>
</comment>
<reference evidence="15 16" key="1">
    <citation type="submission" date="2019-10" db="EMBL/GenBank/DDBJ databases">
        <authorList>
            <person name="Palmer J.M."/>
        </authorList>
    </citation>
    <scope>NUCLEOTIDE SEQUENCE [LARGE SCALE GENOMIC DNA]</scope>
    <source>
        <strain evidence="15 16">TWF696</strain>
    </source>
</reference>
<evidence type="ECO:0000256" key="12">
    <source>
        <dbReference type="ARBA" id="ARBA00034864"/>
    </source>
</evidence>
<evidence type="ECO:0000256" key="2">
    <source>
        <dbReference type="ARBA" id="ARBA00004529"/>
    </source>
</evidence>
<evidence type="ECO:0000256" key="5">
    <source>
        <dbReference type="ARBA" id="ARBA00022499"/>
    </source>
</evidence>
<evidence type="ECO:0000256" key="10">
    <source>
        <dbReference type="ARBA" id="ARBA00023212"/>
    </source>
</evidence>
<proteinExistence type="inferred from homology"/>
<keyword evidence="8" id="KW-0007">Acetylation</keyword>
<sequence length="458" mass="49738">MPVTHSPAGTASDTPIGPFNLFCSHCHWTTSDLQPPIQLEKPTSISAQLAKLSASPQDAEFARLKQHYAQQLGNAQEDFANSPAALTRLMGLYAGLGTGGAGRKGRGVKKLEMKEIDRPREVAEEREMDAVERLAKAGLDATTNTKQRISQPHEPRFLTELKPVAVLLRTKRSKRCRACRHILVKPESKVQTTRFRIRLVALNYIPSVGIKRLDPSITLTSLIPHKTHRFLLTVTNPLFDPISVSLLTPRFTPGTEYPSRVTILCPEFEVGANTDVWDDALMSTKPAIPAMTTGATSAGTPRGGDARLETVYEQKRNYTSVVIEVVPPEIPDSRETRIRDDRLLEIPIFVRVEFEAEVDRDDDDASGALSKPSLSLNTSAGTAGGAASSASSAAGNPLARERVEYSYWCVVGIGRVGDPVEGVVASEPNTPVRTPVGTPVKAPRTPGVAKTPLRSVRS</sequence>
<organism evidence="15 16">
    <name type="scientific">Orbilia brochopaga</name>
    <dbReference type="NCBI Taxonomy" id="3140254"/>
    <lineage>
        <taxon>Eukaryota</taxon>
        <taxon>Fungi</taxon>
        <taxon>Dikarya</taxon>
        <taxon>Ascomycota</taxon>
        <taxon>Pezizomycotina</taxon>
        <taxon>Orbiliomycetes</taxon>
        <taxon>Orbiliales</taxon>
        <taxon>Orbiliaceae</taxon>
        <taxon>Orbilia</taxon>
    </lineage>
</organism>
<evidence type="ECO:0000256" key="6">
    <source>
        <dbReference type="ARBA" id="ARBA00022553"/>
    </source>
</evidence>
<evidence type="ECO:0000313" key="15">
    <source>
        <dbReference type="EMBL" id="KAK6335633.1"/>
    </source>
</evidence>
<dbReference type="PANTHER" id="PTHR13034:SF2">
    <property type="entry name" value="DYNACTIN SUBUNIT 4"/>
    <property type="match status" value="1"/>
</dbReference>
<dbReference type="InterPro" id="IPR008603">
    <property type="entry name" value="DCTN4"/>
</dbReference>
<keyword evidence="10" id="KW-0206">Cytoskeleton</keyword>
<evidence type="ECO:0000256" key="9">
    <source>
        <dbReference type="ARBA" id="ARBA00023054"/>
    </source>
</evidence>
<evidence type="ECO:0000256" key="3">
    <source>
        <dbReference type="ARBA" id="ARBA00004657"/>
    </source>
</evidence>
<feature type="compositionally biased region" description="Low complexity" evidence="14">
    <location>
        <begin position="378"/>
        <end position="395"/>
    </location>
</feature>
<dbReference type="AlphaFoldDB" id="A0AAV9U4N4"/>
<feature type="region of interest" description="Disordered" evidence="14">
    <location>
        <begin position="360"/>
        <end position="395"/>
    </location>
</feature>
<gene>
    <name evidence="15" type="ORF">TWF696_002400</name>
</gene>
<keyword evidence="4" id="KW-0963">Cytoplasm</keyword>
<name>A0AAV9U4N4_9PEZI</name>
<evidence type="ECO:0000256" key="13">
    <source>
        <dbReference type="ARBA" id="ARBA00093507"/>
    </source>
</evidence>
<dbReference type="GO" id="GO:0001725">
    <property type="term" value="C:stress fiber"/>
    <property type="evidence" value="ECO:0007669"/>
    <property type="project" value="UniProtKB-SubCell"/>
</dbReference>
<keyword evidence="6" id="KW-0597">Phosphoprotein</keyword>
<protein>
    <recommendedName>
        <fullName evidence="12">Dynactin subunit 4</fullName>
    </recommendedName>
</protein>
<keyword evidence="7" id="KW-0832">Ubl conjugation</keyword>
<evidence type="ECO:0000256" key="14">
    <source>
        <dbReference type="SAM" id="MobiDB-lite"/>
    </source>
</evidence>
<dbReference type="PANTHER" id="PTHR13034">
    <property type="entry name" value="DYNACTIN P62 SUBUNIT"/>
    <property type="match status" value="1"/>
</dbReference>
<dbReference type="Pfam" id="PF05502">
    <property type="entry name" value="Dynactin_p62"/>
    <property type="match status" value="1"/>
</dbReference>
<feature type="region of interest" description="Disordered" evidence="14">
    <location>
        <begin position="425"/>
        <end position="458"/>
    </location>
</feature>
<keyword evidence="16" id="KW-1185">Reference proteome</keyword>
<accession>A0AAV9U4N4</accession>
<keyword evidence="9" id="KW-0175">Coiled coil</keyword>
<comment type="similarity">
    <text evidence="11">Belongs to the dynactin subunit 4 family.</text>
</comment>
<evidence type="ECO:0000256" key="4">
    <source>
        <dbReference type="ARBA" id="ARBA00022490"/>
    </source>
</evidence>
<dbReference type="EMBL" id="JAVHNQ010000012">
    <property type="protein sequence ID" value="KAK6335633.1"/>
    <property type="molecule type" value="Genomic_DNA"/>
</dbReference>
<dbReference type="Proteomes" id="UP001375240">
    <property type="component" value="Unassembled WGS sequence"/>
</dbReference>
<keyword evidence="5" id="KW-1017">Isopeptide bond</keyword>
<evidence type="ECO:0000256" key="8">
    <source>
        <dbReference type="ARBA" id="ARBA00022990"/>
    </source>
</evidence>
<dbReference type="GO" id="GO:0005869">
    <property type="term" value="C:dynactin complex"/>
    <property type="evidence" value="ECO:0007669"/>
    <property type="project" value="InterPro"/>
</dbReference>
<evidence type="ECO:0000313" key="16">
    <source>
        <dbReference type="Proteomes" id="UP001375240"/>
    </source>
</evidence>
<comment type="subunit">
    <text evidence="13">Subunit of dynactin, a multiprotein complex part of a tripartite complex with dynein and a adapter, such as BICDL1, BICD2 or HOOK3. The dynactin complex is built around ACTR1A/ACTB filament and consists of an actin-related filament composed of a shoulder domain, a pointed end and a barbed end. Its length is defined by its flexible shoulder domain. The soulder is composed of 2 DCTN1 subunits, 4 DCTN2 and 2 DCTN3. The 4 DCNT2 (via N-terminus) bind the ACTR1A filament and act as molecular rulers to determine the length. The pointed end is important for binding dynein-dynactin cargo adapters. Consists of 4 subunits: ACTR10, DCNT4, DCTN5 and DCTN6. The barbed end is composed of a CAPZA1:CAPZB heterodimers, which binds ACTR1A/ACTB filament and dynactin and stabilizes dynactin. Interacts with ATP7B, but not ATP7A, in a copper-dependent manner. Interacts with ANK2; this interaction is required for localization at costameres. Interacts with N4BP2L1.</text>
</comment>
<evidence type="ECO:0000256" key="11">
    <source>
        <dbReference type="ARBA" id="ARBA00034776"/>
    </source>
</evidence>
<comment type="caution">
    <text evidence="15">The sequence shown here is derived from an EMBL/GenBank/DDBJ whole genome shotgun (WGS) entry which is preliminary data.</text>
</comment>